<keyword evidence="1" id="KW-0472">Membrane</keyword>
<reference evidence="2 3" key="1">
    <citation type="submission" date="2018-02" db="EMBL/GenBank/DDBJ databases">
        <title>Novel Leptospira species isolated from soil and water in Japan.</title>
        <authorList>
            <person name="Nakao R."/>
            <person name="Masuzawa T."/>
        </authorList>
    </citation>
    <scope>NUCLEOTIDE SEQUENCE [LARGE SCALE GENOMIC DNA]</scope>
    <source>
        <strain evidence="2 3">YH101</strain>
    </source>
</reference>
<dbReference type="Proteomes" id="UP000245133">
    <property type="component" value="Unassembled WGS sequence"/>
</dbReference>
<feature type="transmembrane region" description="Helical" evidence="1">
    <location>
        <begin position="26"/>
        <end position="46"/>
    </location>
</feature>
<comment type="caution">
    <text evidence="2">The sequence shown here is derived from an EMBL/GenBank/DDBJ whole genome shotgun (WGS) entry which is preliminary data.</text>
</comment>
<keyword evidence="3" id="KW-1185">Reference proteome</keyword>
<organism evidence="2 3">
    <name type="scientific">Leptospira ryugenii</name>
    <dbReference type="NCBI Taxonomy" id="1917863"/>
    <lineage>
        <taxon>Bacteria</taxon>
        <taxon>Pseudomonadati</taxon>
        <taxon>Spirochaetota</taxon>
        <taxon>Spirochaetia</taxon>
        <taxon>Leptospirales</taxon>
        <taxon>Leptospiraceae</taxon>
        <taxon>Leptospira</taxon>
    </lineage>
</organism>
<dbReference type="EMBL" id="BFBB01000004">
    <property type="protein sequence ID" value="GBF50423.1"/>
    <property type="molecule type" value="Genomic_DNA"/>
</dbReference>
<sequence>MLADIVKPAGRLVLVLQVMGLCPDNTLGWIGVMAAFLVRIMLFDVYEIVGLWLKKNVPNCIVVVAVPN</sequence>
<dbReference type="AlphaFoldDB" id="A0A2P2E0M0"/>
<name>A0A2P2E0M0_9LEPT</name>
<proteinExistence type="predicted"/>
<protein>
    <submittedName>
        <fullName evidence="2">Uncharacterized protein</fullName>
    </submittedName>
</protein>
<keyword evidence="1" id="KW-0812">Transmembrane</keyword>
<evidence type="ECO:0000313" key="3">
    <source>
        <dbReference type="Proteomes" id="UP000245133"/>
    </source>
</evidence>
<keyword evidence="1" id="KW-1133">Transmembrane helix</keyword>
<evidence type="ECO:0000313" key="2">
    <source>
        <dbReference type="EMBL" id="GBF50423.1"/>
    </source>
</evidence>
<evidence type="ECO:0000256" key="1">
    <source>
        <dbReference type="SAM" id="Phobius"/>
    </source>
</evidence>
<gene>
    <name evidence="2" type="ORF">LPTSP4_19480</name>
</gene>
<accession>A0A2P2E0M0</accession>